<feature type="non-terminal residue" evidence="2">
    <location>
        <position position="116"/>
    </location>
</feature>
<organism evidence="2 3">
    <name type="scientific">Cystoisospora suis</name>
    <dbReference type="NCBI Taxonomy" id="483139"/>
    <lineage>
        <taxon>Eukaryota</taxon>
        <taxon>Sar</taxon>
        <taxon>Alveolata</taxon>
        <taxon>Apicomplexa</taxon>
        <taxon>Conoidasida</taxon>
        <taxon>Coccidia</taxon>
        <taxon>Eucoccidiorida</taxon>
        <taxon>Eimeriorina</taxon>
        <taxon>Sarcocystidae</taxon>
        <taxon>Cystoisospora</taxon>
    </lineage>
</organism>
<reference evidence="2 3" key="1">
    <citation type="journal article" date="2017" name="Int. J. Parasitol.">
        <title>The genome of the protozoan parasite Cystoisospora suis and a reverse vaccinology approach to identify vaccine candidates.</title>
        <authorList>
            <person name="Palmieri N."/>
            <person name="Shrestha A."/>
            <person name="Ruttkowski B."/>
            <person name="Beck T."/>
            <person name="Vogl C."/>
            <person name="Tomley F."/>
            <person name="Blake D.P."/>
            <person name="Joachim A."/>
        </authorList>
    </citation>
    <scope>NUCLEOTIDE SEQUENCE [LARGE SCALE GENOMIC DNA]</scope>
    <source>
        <strain evidence="2 3">Wien I</strain>
    </source>
</reference>
<accession>A0A2C6JUK3</accession>
<gene>
    <name evidence="2" type="ORF">CSUI_011049</name>
</gene>
<feature type="region of interest" description="Disordered" evidence="1">
    <location>
        <begin position="1"/>
        <end position="31"/>
    </location>
</feature>
<dbReference type="RefSeq" id="XP_067916874.1">
    <property type="nucleotide sequence ID" value="XM_068071150.1"/>
</dbReference>
<evidence type="ECO:0000313" key="2">
    <source>
        <dbReference type="EMBL" id="PHJ15140.1"/>
    </source>
</evidence>
<dbReference type="GeneID" id="94434361"/>
<dbReference type="VEuPathDB" id="ToxoDB:CSUI_011049"/>
<proteinExistence type="predicted"/>
<comment type="caution">
    <text evidence="2">The sequence shown here is derived from an EMBL/GenBank/DDBJ whole genome shotgun (WGS) entry which is preliminary data.</text>
</comment>
<dbReference type="AlphaFoldDB" id="A0A2C6JUK3"/>
<dbReference type="EMBL" id="MIGC01009416">
    <property type="protein sequence ID" value="PHJ15140.1"/>
    <property type="molecule type" value="Genomic_DNA"/>
</dbReference>
<evidence type="ECO:0000313" key="3">
    <source>
        <dbReference type="Proteomes" id="UP000221165"/>
    </source>
</evidence>
<keyword evidence="3" id="KW-1185">Reference proteome</keyword>
<evidence type="ECO:0000256" key="1">
    <source>
        <dbReference type="SAM" id="MobiDB-lite"/>
    </source>
</evidence>
<sequence length="116" mass="12784">MLSGIIGGLWRSSSPSVDEARTTAGSPCTRSLSSAEDLSRARVSLYAVRGNEATELLMSASLFFEDEGESVLVVRGVSEDDSATEKDFRFPCTQIRRVRHHQPEMFQWMLSKGRGG</sequence>
<name>A0A2C6JUK3_9APIC</name>
<protein>
    <submittedName>
        <fullName evidence="2">Cytoplasmic protein</fullName>
    </submittedName>
</protein>
<dbReference type="Proteomes" id="UP000221165">
    <property type="component" value="Unassembled WGS sequence"/>
</dbReference>